<feature type="transmembrane region" description="Helical" evidence="1">
    <location>
        <begin position="12"/>
        <end position="37"/>
    </location>
</feature>
<dbReference type="EMBL" id="BOPA01000010">
    <property type="protein sequence ID" value="GIJ14443.1"/>
    <property type="molecule type" value="Genomic_DNA"/>
</dbReference>
<keyword evidence="1" id="KW-0472">Membrane</keyword>
<evidence type="ECO:0000313" key="3">
    <source>
        <dbReference type="Proteomes" id="UP000647860"/>
    </source>
</evidence>
<organism evidence="2 3">
    <name type="scientific">Micromonospora gifhornensis</name>
    <dbReference type="NCBI Taxonomy" id="84594"/>
    <lineage>
        <taxon>Bacteria</taxon>
        <taxon>Bacillati</taxon>
        <taxon>Actinomycetota</taxon>
        <taxon>Actinomycetes</taxon>
        <taxon>Micromonosporales</taxon>
        <taxon>Micromonosporaceae</taxon>
        <taxon>Micromonospora</taxon>
    </lineage>
</organism>
<dbReference type="Proteomes" id="UP000647860">
    <property type="component" value="Unassembled WGS sequence"/>
</dbReference>
<evidence type="ECO:0000256" key="1">
    <source>
        <dbReference type="SAM" id="Phobius"/>
    </source>
</evidence>
<keyword evidence="3" id="KW-1185">Reference proteome</keyword>
<accession>A0ABQ4I959</accession>
<dbReference type="RefSeq" id="WP_013736143.1">
    <property type="nucleotide sequence ID" value="NZ_BAAAGZ010000016.1"/>
</dbReference>
<evidence type="ECO:0008006" key="4">
    <source>
        <dbReference type="Google" id="ProtNLM"/>
    </source>
</evidence>
<protein>
    <recommendedName>
        <fullName evidence="4">LPXTG-motif cell wall anchor domain-containing protein</fullName>
    </recommendedName>
</protein>
<sequence length="46" mass="4490">MSANQDLPLTGASTAAVGLVGSILLGLGALLVTVANLGAKARRKIS</sequence>
<reference evidence="2 3" key="1">
    <citation type="submission" date="2021-01" db="EMBL/GenBank/DDBJ databases">
        <title>Whole genome shotgun sequence of Verrucosispora gifhornensis NBRC 16317.</title>
        <authorList>
            <person name="Komaki H."/>
            <person name="Tamura T."/>
        </authorList>
    </citation>
    <scope>NUCLEOTIDE SEQUENCE [LARGE SCALE GENOMIC DNA]</scope>
    <source>
        <strain evidence="2 3">NBRC 16317</strain>
    </source>
</reference>
<proteinExistence type="predicted"/>
<evidence type="ECO:0000313" key="2">
    <source>
        <dbReference type="EMBL" id="GIJ14443.1"/>
    </source>
</evidence>
<comment type="caution">
    <text evidence="2">The sequence shown here is derived from an EMBL/GenBank/DDBJ whole genome shotgun (WGS) entry which is preliminary data.</text>
</comment>
<gene>
    <name evidence="2" type="ORF">Vgi01_11270</name>
</gene>
<keyword evidence="1" id="KW-1133">Transmembrane helix</keyword>
<keyword evidence="1" id="KW-0812">Transmembrane</keyword>
<name>A0ABQ4I959_9ACTN</name>